<reference evidence="5" key="1">
    <citation type="submission" date="2020-10" db="EMBL/GenBank/DDBJ databases">
        <title>High-Quality Genome Resource of Clonostachys rosea strain S41 by Oxford Nanopore Long-Read Sequencing.</title>
        <authorList>
            <person name="Wang H."/>
        </authorList>
    </citation>
    <scope>NUCLEOTIDE SEQUENCE</scope>
    <source>
        <strain evidence="5">S41</strain>
    </source>
</reference>
<dbReference type="AlphaFoldDB" id="A0A8H7N0Z8"/>
<dbReference type="Pfam" id="PF14420">
    <property type="entry name" value="Clr5"/>
    <property type="match status" value="1"/>
</dbReference>
<dbReference type="PANTHER" id="PTHR24123:SF134">
    <property type="entry name" value="PFS DOMAIN-CONTAINING PROTEIN"/>
    <property type="match status" value="1"/>
</dbReference>
<evidence type="ECO:0000256" key="3">
    <source>
        <dbReference type="PROSITE-ProRule" id="PRU00023"/>
    </source>
</evidence>
<keyword evidence="2 3" id="KW-0040">ANK repeat</keyword>
<keyword evidence="1" id="KW-0677">Repeat</keyword>
<evidence type="ECO:0000313" key="6">
    <source>
        <dbReference type="Proteomes" id="UP000616885"/>
    </source>
</evidence>
<dbReference type="Gene3D" id="1.25.40.20">
    <property type="entry name" value="Ankyrin repeat-containing domain"/>
    <property type="match status" value="4"/>
</dbReference>
<name>A0A8H7N0Z8_BIOOC</name>
<evidence type="ECO:0000313" key="5">
    <source>
        <dbReference type="EMBL" id="KAF9743855.1"/>
    </source>
</evidence>
<dbReference type="PANTHER" id="PTHR24123">
    <property type="entry name" value="ANKYRIN REPEAT-CONTAINING"/>
    <property type="match status" value="1"/>
</dbReference>
<comment type="caution">
    <text evidence="5">The sequence shown here is derived from an EMBL/GenBank/DDBJ whole genome shotgun (WGS) entry which is preliminary data.</text>
</comment>
<evidence type="ECO:0000256" key="2">
    <source>
        <dbReference type="ARBA" id="ARBA00023043"/>
    </source>
</evidence>
<dbReference type="SUPFAM" id="SSF48403">
    <property type="entry name" value="Ankyrin repeat"/>
    <property type="match status" value="3"/>
</dbReference>
<feature type="repeat" description="ANK" evidence="3">
    <location>
        <begin position="1017"/>
        <end position="1049"/>
    </location>
</feature>
<dbReference type="Pfam" id="PF12796">
    <property type="entry name" value="Ank_2"/>
    <property type="match status" value="2"/>
</dbReference>
<accession>A0A8H7N0Z8</accession>
<dbReference type="Proteomes" id="UP000616885">
    <property type="component" value="Unassembled WGS sequence"/>
</dbReference>
<proteinExistence type="predicted"/>
<evidence type="ECO:0000256" key="1">
    <source>
        <dbReference type="ARBA" id="ARBA00022737"/>
    </source>
</evidence>
<evidence type="ECO:0000259" key="4">
    <source>
        <dbReference type="Pfam" id="PF14420"/>
    </source>
</evidence>
<dbReference type="PROSITE" id="PS50088">
    <property type="entry name" value="ANK_REPEAT"/>
    <property type="match status" value="1"/>
</dbReference>
<dbReference type="SMART" id="SM00248">
    <property type="entry name" value="ANK"/>
    <property type="match status" value="8"/>
</dbReference>
<organism evidence="5 6">
    <name type="scientific">Bionectria ochroleuca</name>
    <name type="common">Gliocladium roseum</name>
    <dbReference type="NCBI Taxonomy" id="29856"/>
    <lineage>
        <taxon>Eukaryota</taxon>
        <taxon>Fungi</taxon>
        <taxon>Dikarya</taxon>
        <taxon>Ascomycota</taxon>
        <taxon>Pezizomycotina</taxon>
        <taxon>Sordariomycetes</taxon>
        <taxon>Hypocreomycetidae</taxon>
        <taxon>Hypocreales</taxon>
        <taxon>Bionectriaceae</taxon>
        <taxon>Clonostachys</taxon>
    </lineage>
</organism>
<dbReference type="InterPro" id="IPR025676">
    <property type="entry name" value="Clr5_dom"/>
</dbReference>
<gene>
    <name evidence="5" type="ORF">IM811_006195</name>
</gene>
<dbReference type="EMBL" id="JADCTT010000016">
    <property type="protein sequence ID" value="KAF9743855.1"/>
    <property type="molecule type" value="Genomic_DNA"/>
</dbReference>
<dbReference type="InterPro" id="IPR002110">
    <property type="entry name" value="Ankyrin_rpt"/>
</dbReference>
<sequence>MPTDLQKISKERWEEYRPIIKRLHMDQGLPVKSKIGRPNLTQVMKDDHNFDATHSQYEAQLKKWGWVKNLSKEEWNLVLPLYDWLKEQQMDVRVKVSGRHLEKARLERGRRYIRTRSDSSLVPPPTGWLSMSDRRHITIETREANREWSQYSPLDDTGDMPGHGLNPDLDLISDELMLQDMPPQENVGQIDNGTLVPATDDGLETTGEFPAHMVDSGFSASERLFDNISVPQFGYSQPISLPSSNYQLLCILWELPPSFQLLQQMPAMTLVENMIRTGARPVQQIAQSFSARLLGYSAVVQRRNETPARMDLMLKPSSIELVSQRLVELVQEVESQSDLFGITFGANSLPCAILYSIANGFTGLSEIPASSVVKLLKNEPHVYATMHKLLLDAPALIAKPFAENLLKASVEAADAEAVRVIARTMMKRGIKIDPNKLMCERDGRFLTPAELAGNFRSFDLLQVLLKLGADPDKTFENGPDEVSGALEWALNVRHMRGVILDDEIKPSFALVQMLVEAGAEVDVDCLLRAAKWCRDSRILALMLKKITDDQKGKLLRDLPELIREMDNDLGMQATQTLLQFWKGDSRQCGGRTCQDPRGLNLKRCLQESLNQAVVRQNLELCQLILSRTVPGPNALVRAIGKGNRRIASLLIQHGACTSDYVDERRRIALPDGTYRQQPSLTPLGEAIRLQDPSMLHFVEEQGAWAFVSDRKFFESVAEAAAEVGNMAALERLFAMDVVRDLDPSPDFEHALEAATRKEHIQIVQLLLDKGARPNGRMLELVLRAKNGELIRLLLDTGIGFPCLGDDDYAINPIRQDYSCALELAIEWGNMEIIEELIQAKAHYSIPQQGARGLCAAVRSGNFVLVDLLLSAGVSPDAAYQYEDRKSDVLHRISPLFTAVESGNEEMALHLLQKGADPADATALVIPAGRSDFEATLLIKAIEKETCPYFEQLLEAKMNVNHLSRRNGRTPLGSVVECHGSIYLEIAARLLESGADPNAIARVQAVRRQSYDMDALLLLKTALLLAIEAGNEEMVELLLKNGAEVNKEARRALENAAENGRLDVIKVLWDATGGCGFPATEVARAQRFARARGFPGCAEYVAKLAEASAEASFLQF</sequence>
<protein>
    <recommendedName>
        <fullName evidence="4">Clr5 domain-containing protein</fullName>
    </recommendedName>
</protein>
<dbReference type="InterPro" id="IPR051165">
    <property type="entry name" value="Multifunctional_ANK_Repeat"/>
</dbReference>
<dbReference type="InterPro" id="IPR036770">
    <property type="entry name" value="Ankyrin_rpt-contain_sf"/>
</dbReference>
<dbReference type="PROSITE" id="PS50297">
    <property type="entry name" value="ANK_REP_REGION"/>
    <property type="match status" value="1"/>
</dbReference>
<feature type="domain" description="Clr5" evidence="4">
    <location>
        <begin position="9"/>
        <end position="68"/>
    </location>
</feature>